<evidence type="ECO:0000313" key="2">
    <source>
        <dbReference type="Proteomes" id="UP000236161"/>
    </source>
</evidence>
<name>A0A2H9ZY23_9ASPA</name>
<keyword evidence="2" id="KW-1185">Reference proteome</keyword>
<evidence type="ECO:0000313" key="1">
    <source>
        <dbReference type="EMBL" id="PKA48177.1"/>
    </source>
</evidence>
<reference evidence="1 2" key="1">
    <citation type="journal article" date="2017" name="Nature">
        <title>The Apostasia genome and the evolution of orchids.</title>
        <authorList>
            <person name="Zhang G.Q."/>
            <person name="Liu K.W."/>
            <person name="Li Z."/>
            <person name="Lohaus R."/>
            <person name="Hsiao Y.Y."/>
            <person name="Niu S.C."/>
            <person name="Wang J.Y."/>
            <person name="Lin Y.C."/>
            <person name="Xu Q."/>
            <person name="Chen L.J."/>
            <person name="Yoshida K."/>
            <person name="Fujiwara S."/>
            <person name="Wang Z.W."/>
            <person name="Zhang Y.Q."/>
            <person name="Mitsuda N."/>
            <person name="Wang M."/>
            <person name="Liu G.H."/>
            <person name="Pecoraro L."/>
            <person name="Huang H.X."/>
            <person name="Xiao X.J."/>
            <person name="Lin M."/>
            <person name="Wu X.Y."/>
            <person name="Wu W.L."/>
            <person name="Chen Y.Y."/>
            <person name="Chang S.B."/>
            <person name="Sakamoto S."/>
            <person name="Ohme-Takagi M."/>
            <person name="Yagi M."/>
            <person name="Zeng S.J."/>
            <person name="Shen C.Y."/>
            <person name="Yeh C.M."/>
            <person name="Luo Y.B."/>
            <person name="Tsai W.C."/>
            <person name="Van de Peer Y."/>
            <person name="Liu Z.J."/>
        </authorList>
    </citation>
    <scope>NUCLEOTIDE SEQUENCE [LARGE SCALE GENOMIC DNA]</scope>
    <source>
        <strain evidence="2">cv. Shenzhen</strain>
        <tissue evidence="1">Stem</tissue>
    </source>
</reference>
<gene>
    <name evidence="1" type="ORF">AXF42_Ash021708</name>
</gene>
<protein>
    <submittedName>
        <fullName evidence="1">Uncharacterized protein</fullName>
    </submittedName>
</protein>
<dbReference type="EMBL" id="KZ452949">
    <property type="protein sequence ID" value="PKA48177.1"/>
    <property type="molecule type" value="Genomic_DNA"/>
</dbReference>
<sequence>MRGLEESSCREAELQRLLEETFDQSLEETRKEFKALIKEALENSVNMLGSALLDRGIVSREDLEGLDINECILLESRSYQ</sequence>
<accession>A0A2H9ZY23</accession>
<dbReference type="Proteomes" id="UP000236161">
    <property type="component" value="Unassembled WGS sequence"/>
</dbReference>
<proteinExistence type="predicted"/>
<organism evidence="1 2">
    <name type="scientific">Apostasia shenzhenica</name>
    <dbReference type="NCBI Taxonomy" id="1088818"/>
    <lineage>
        <taxon>Eukaryota</taxon>
        <taxon>Viridiplantae</taxon>
        <taxon>Streptophyta</taxon>
        <taxon>Embryophyta</taxon>
        <taxon>Tracheophyta</taxon>
        <taxon>Spermatophyta</taxon>
        <taxon>Magnoliopsida</taxon>
        <taxon>Liliopsida</taxon>
        <taxon>Asparagales</taxon>
        <taxon>Orchidaceae</taxon>
        <taxon>Apostasioideae</taxon>
        <taxon>Apostasia</taxon>
    </lineage>
</organism>
<dbReference type="AlphaFoldDB" id="A0A2H9ZY23"/>